<accession>A0A401RJW4</accession>
<evidence type="ECO:0000256" key="5">
    <source>
        <dbReference type="RuleBase" id="RU003762"/>
    </source>
</evidence>
<dbReference type="GO" id="GO:0098609">
    <property type="term" value="P:cell-cell adhesion"/>
    <property type="evidence" value="ECO:0007669"/>
    <property type="project" value="TreeGrafter"/>
</dbReference>
<protein>
    <recommendedName>
        <fullName evidence="8">Integrin alpha-2 domain-containing protein</fullName>
    </recommendedName>
</protein>
<dbReference type="GO" id="GO:0007160">
    <property type="term" value="P:cell-matrix adhesion"/>
    <property type="evidence" value="ECO:0007669"/>
    <property type="project" value="TreeGrafter"/>
</dbReference>
<name>A0A401RJW4_CHIPU</name>
<gene>
    <name evidence="6" type="ORF">chiPu_0022365</name>
</gene>
<dbReference type="SMART" id="SM00191">
    <property type="entry name" value="Int_alpha"/>
    <property type="match status" value="3"/>
</dbReference>
<dbReference type="PANTHER" id="PTHR23220:SF26">
    <property type="entry name" value="INTEGRIN ALPHA-10"/>
    <property type="match status" value="1"/>
</dbReference>
<evidence type="ECO:0000256" key="2">
    <source>
        <dbReference type="ARBA" id="ARBA00022737"/>
    </source>
</evidence>
<evidence type="ECO:0000256" key="1">
    <source>
        <dbReference type="ARBA" id="ARBA00022729"/>
    </source>
</evidence>
<comment type="subcellular location">
    <subcellularLocation>
        <location evidence="5">Membrane</location>
        <topology evidence="5">Single-pass type I membrane protein</topology>
    </subcellularLocation>
</comment>
<evidence type="ECO:0008006" key="8">
    <source>
        <dbReference type="Google" id="ProtNLM"/>
    </source>
</evidence>
<dbReference type="GO" id="GO:0007229">
    <property type="term" value="P:integrin-mediated signaling pathway"/>
    <property type="evidence" value="ECO:0007669"/>
    <property type="project" value="UniProtKB-KW"/>
</dbReference>
<dbReference type="AlphaFoldDB" id="A0A401RJW4"/>
<dbReference type="Proteomes" id="UP000287033">
    <property type="component" value="Unassembled WGS sequence"/>
</dbReference>
<dbReference type="OrthoDB" id="5317514at2759"/>
<evidence type="ECO:0000256" key="4">
    <source>
        <dbReference type="PROSITE-ProRule" id="PRU00803"/>
    </source>
</evidence>
<dbReference type="GO" id="GO:0008305">
    <property type="term" value="C:integrin complex"/>
    <property type="evidence" value="ECO:0007669"/>
    <property type="project" value="InterPro"/>
</dbReference>
<dbReference type="InterPro" id="IPR013517">
    <property type="entry name" value="FG-GAP"/>
</dbReference>
<dbReference type="STRING" id="137246.A0A401RJW4"/>
<dbReference type="Gene3D" id="2.130.10.130">
    <property type="entry name" value="Integrin alpha, N-terminal"/>
    <property type="match status" value="1"/>
</dbReference>
<comment type="similarity">
    <text evidence="5">Belongs to the integrin alpha chain family.</text>
</comment>
<dbReference type="GO" id="GO:0009897">
    <property type="term" value="C:external side of plasma membrane"/>
    <property type="evidence" value="ECO:0007669"/>
    <property type="project" value="TreeGrafter"/>
</dbReference>
<sequence length="223" mass="24073">MKLGGVGVRGLKLGYTVSSVRQRNGQRVYVAGAPRFKHKGKVIFFNLDKGGNLTIHQALIGEQIGSYFGSEVCPVDVNGDGVTDVLLVAAPMYLGASSKETGKVYIYRVQEFSLSFSDTLQISNKPQDSRFGFTLIAVPDLNYDAFNDVVVGAPLEDDHRGAVYIYHGHQDTILPTYKQRIAASAVDLGLWYFGRSADGQMDVDGDGLIDVAVGAFGKAVIFG</sequence>
<dbReference type="PANTHER" id="PTHR23220">
    <property type="entry name" value="INTEGRIN ALPHA"/>
    <property type="match status" value="1"/>
</dbReference>
<dbReference type="PROSITE" id="PS51470">
    <property type="entry name" value="FG_GAP"/>
    <property type="match status" value="3"/>
</dbReference>
<keyword evidence="1" id="KW-0732">Signal</keyword>
<dbReference type="Pfam" id="PF01839">
    <property type="entry name" value="FG-GAP"/>
    <property type="match status" value="2"/>
</dbReference>
<dbReference type="GO" id="GO:0005178">
    <property type="term" value="F:integrin binding"/>
    <property type="evidence" value="ECO:0007669"/>
    <property type="project" value="TreeGrafter"/>
</dbReference>
<comment type="caution">
    <text evidence="6">The sequence shown here is derived from an EMBL/GenBank/DDBJ whole genome shotgun (WGS) entry which is preliminary data.</text>
</comment>
<proteinExistence type="inferred from homology"/>
<evidence type="ECO:0000313" key="7">
    <source>
        <dbReference type="Proteomes" id="UP000287033"/>
    </source>
</evidence>
<keyword evidence="5" id="KW-0401">Integrin</keyword>
<keyword evidence="2" id="KW-0677">Repeat</keyword>
<dbReference type="PRINTS" id="PR01185">
    <property type="entry name" value="INTEGRINA"/>
</dbReference>
<feature type="repeat" description="FG-GAP" evidence="4">
    <location>
        <begin position="117"/>
        <end position="175"/>
    </location>
</feature>
<keyword evidence="5" id="KW-0675">Receptor</keyword>
<dbReference type="InterPro" id="IPR013519">
    <property type="entry name" value="Int_alpha_beta-p"/>
</dbReference>
<dbReference type="OMA" id="MFMERES"/>
<dbReference type="EMBL" id="BEZZ01007321">
    <property type="protein sequence ID" value="GCC18451.1"/>
    <property type="molecule type" value="Genomic_DNA"/>
</dbReference>
<dbReference type="GO" id="GO:0033627">
    <property type="term" value="P:cell adhesion mediated by integrin"/>
    <property type="evidence" value="ECO:0007669"/>
    <property type="project" value="TreeGrafter"/>
</dbReference>
<feature type="repeat" description="FG-GAP" evidence="4">
    <location>
        <begin position="52"/>
        <end position="116"/>
    </location>
</feature>
<keyword evidence="7" id="KW-1185">Reference proteome</keyword>
<reference evidence="6 7" key="1">
    <citation type="journal article" date="2018" name="Nat. Ecol. Evol.">
        <title>Shark genomes provide insights into elasmobranch evolution and the origin of vertebrates.</title>
        <authorList>
            <person name="Hara Y"/>
            <person name="Yamaguchi K"/>
            <person name="Onimaru K"/>
            <person name="Kadota M"/>
            <person name="Koyanagi M"/>
            <person name="Keeley SD"/>
            <person name="Tatsumi K"/>
            <person name="Tanaka K"/>
            <person name="Motone F"/>
            <person name="Kageyama Y"/>
            <person name="Nozu R"/>
            <person name="Adachi N"/>
            <person name="Nishimura O"/>
            <person name="Nakagawa R"/>
            <person name="Tanegashima C"/>
            <person name="Kiyatake I"/>
            <person name="Matsumoto R"/>
            <person name="Murakumo K"/>
            <person name="Nishida K"/>
            <person name="Terakita A"/>
            <person name="Kuratani S"/>
            <person name="Sato K"/>
            <person name="Hyodo S Kuraku.S."/>
        </authorList>
    </citation>
    <scope>NUCLEOTIDE SEQUENCE [LARGE SCALE GENOMIC DNA]</scope>
</reference>
<evidence type="ECO:0000313" key="6">
    <source>
        <dbReference type="EMBL" id="GCC18451.1"/>
    </source>
</evidence>
<dbReference type="SUPFAM" id="SSF69318">
    <property type="entry name" value="Integrin alpha N-terminal domain"/>
    <property type="match status" value="1"/>
</dbReference>
<feature type="repeat" description="FG-GAP" evidence="4">
    <location>
        <begin position="179"/>
        <end position="223"/>
    </location>
</feature>
<feature type="non-terminal residue" evidence="6">
    <location>
        <position position="223"/>
    </location>
</feature>
<dbReference type="InterPro" id="IPR028994">
    <property type="entry name" value="Integrin_alpha_N"/>
</dbReference>
<dbReference type="InterPro" id="IPR000413">
    <property type="entry name" value="Integrin_alpha"/>
</dbReference>
<keyword evidence="5" id="KW-0130">Cell adhesion</keyword>
<organism evidence="6 7">
    <name type="scientific">Chiloscyllium punctatum</name>
    <name type="common">Brownbanded bambooshark</name>
    <name type="synonym">Hemiscyllium punctatum</name>
    <dbReference type="NCBI Taxonomy" id="137246"/>
    <lineage>
        <taxon>Eukaryota</taxon>
        <taxon>Metazoa</taxon>
        <taxon>Chordata</taxon>
        <taxon>Craniata</taxon>
        <taxon>Vertebrata</taxon>
        <taxon>Chondrichthyes</taxon>
        <taxon>Elasmobranchii</taxon>
        <taxon>Galeomorphii</taxon>
        <taxon>Galeoidea</taxon>
        <taxon>Orectolobiformes</taxon>
        <taxon>Hemiscylliidae</taxon>
        <taxon>Chiloscyllium</taxon>
    </lineage>
</organism>
<keyword evidence="3" id="KW-0325">Glycoprotein</keyword>
<evidence type="ECO:0000256" key="3">
    <source>
        <dbReference type="ARBA" id="ARBA00023180"/>
    </source>
</evidence>